<feature type="transmembrane region" description="Helical" evidence="2">
    <location>
        <begin position="216"/>
        <end position="234"/>
    </location>
</feature>
<proteinExistence type="predicted"/>
<name>A0A6A6NVL5_9PEZI</name>
<feature type="region of interest" description="Disordered" evidence="1">
    <location>
        <begin position="1"/>
        <end position="44"/>
    </location>
</feature>
<accession>A0A6A6NVL5</accession>
<gene>
    <name evidence="3" type="ORF">BDY21DRAFT_386729</name>
</gene>
<feature type="compositionally biased region" description="Polar residues" evidence="1">
    <location>
        <begin position="17"/>
        <end position="26"/>
    </location>
</feature>
<dbReference type="EMBL" id="MU001685">
    <property type="protein sequence ID" value="KAF2455810.1"/>
    <property type="molecule type" value="Genomic_DNA"/>
</dbReference>
<evidence type="ECO:0000256" key="2">
    <source>
        <dbReference type="SAM" id="Phobius"/>
    </source>
</evidence>
<dbReference type="AlphaFoldDB" id="A0A6A6NVL5"/>
<dbReference type="Proteomes" id="UP000799766">
    <property type="component" value="Unassembled WGS sequence"/>
</dbReference>
<organism evidence="3 4">
    <name type="scientific">Lineolata rhizophorae</name>
    <dbReference type="NCBI Taxonomy" id="578093"/>
    <lineage>
        <taxon>Eukaryota</taxon>
        <taxon>Fungi</taxon>
        <taxon>Dikarya</taxon>
        <taxon>Ascomycota</taxon>
        <taxon>Pezizomycotina</taxon>
        <taxon>Dothideomycetes</taxon>
        <taxon>Dothideomycetes incertae sedis</taxon>
        <taxon>Lineolatales</taxon>
        <taxon>Lineolataceae</taxon>
        <taxon>Lineolata</taxon>
    </lineage>
</organism>
<dbReference type="OrthoDB" id="60858at2759"/>
<evidence type="ECO:0000313" key="3">
    <source>
        <dbReference type="EMBL" id="KAF2455810.1"/>
    </source>
</evidence>
<evidence type="ECO:0000313" key="4">
    <source>
        <dbReference type="Proteomes" id="UP000799766"/>
    </source>
</evidence>
<sequence length="258" mass="27679">MVSTRNHPSAFPPPSLSPTKAGSPSKSPGRRTASLSPPPPLNGAVLSTATTRASSSRGVFAHRPRRLVLVWLLLSLPLVTWDFVYVLLRPHTMPGGALHAPVYVPYELYGRVDHVYGWPSWERGDGWTAAQSWGNVAETVGYLAYLGAVGGVRALWGGRGEGGDRGVVSGRRAAWAVVGGLVVSTLTVGKTVLYFLNEACSGFHSIGHNDWLTLTFLWIIPNGAWLIMSFYMMVSFAGEIIDGLVPTGASPRAVKKAQ</sequence>
<feature type="transmembrane region" description="Helical" evidence="2">
    <location>
        <begin position="68"/>
        <end position="88"/>
    </location>
</feature>
<keyword evidence="2" id="KW-1133">Transmembrane helix</keyword>
<feature type="transmembrane region" description="Helical" evidence="2">
    <location>
        <begin position="173"/>
        <end position="196"/>
    </location>
</feature>
<evidence type="ECO:0000256" key="1">
    <source>
        <dbReference type="SAM" id="MobiDB-lite"/>
    </source>
</evidence>
<dbReference type="PANTHER" id="PTHR37919:SF2">
    <property type="entry name" value="EXPERA DOMAIN-CONTAINING PROTEIN"/>
    <property type="match status" value="1"/>
</dbReference>
<dbReference type="PANTHER" id="PTHR37919">
    <property type="entry name" value="PROTEIN CBG05606"/>
    <property type="match status" value="1"/>
</dbReference>
<keyword evidence="4" id="KW-1185">Reference proteome</keyword>
<keyword evidence="2" id="KW-0472">Membrane</keyword>
<protein>
    <recommendedName>
        <fullName evidence="5">EXPERA domain-containing protein</fullName>
    </recommendedName>
</protein>
<keyword evidence="2" id="KW-0812">Transmembrane</keyword>
<reference evidence="3" key="1">
    <citation type="journal article" date="2020" name="Stud. Mycol.">
        <title>101 Dothideomycetes genomes: a test case for predicting lifestyles and emergence of pathogens.</title>
        <authorList>
            <person name="Haridas S."/>
            <person name="Albert R."/>
            <person name="Binder M."/>
            <person name="Bloem J."/>
            <person name="Labutti K."/>
            <person name="Salamov A."/>
            <person name="Andreopoulos B."/>
            <person name="Baker S."/>
            <person name="Barry K."/>
            <person name="Bills G."/>
            <person name="Bluhm B."/>
            <person name="Cannon C."/>
            <person name="Castanera R."/>
            <person name="Culley D."/>
            <person name="Daum C."/>
            <person name="Ezra D."/>
            <person name="Gonzalez J."/>
            <person name="Henrissat B."/>
            <person name="Kuo A."/>
            <person name="Liang C."/>
            <person name="Lipzen A."/>
            <person name="Lutzoni F."/>
            <person name="Magnuson J."/>
            <person name="Mondo S."/>
            <person name="Nolan M."/>
            <person name="Ohm R."/>
            <person name="Pangilinan J."/>
            <person name="Park H.-J."/>
            <person name="Ramirez L."/>
            <person name="Alfaro M."/>
            <person name="Sun H."/>
            <person name="Tritt A."/>
            <person name="Yoshinaga Y."/>
            <person name="Zwiers L.-H."/>
            <person name="Turgeon B."/>
            <person name="Goodwin S."/>
            <person name="Spatafora J."/>
            <person name="Crous P."/>
            <person name="Grigoriev I."/>
        </authorList>
    </citation>
    <scope>NUCLEOTIDE SEQUENCE</scope>
    <source>
        <strain evidence="3">ATCC 16933</strain>
    </source>
</reference>
<evidence type="ECO:0008006" key="5">
    <source>
        <dbReference type="Google" id="ProtNLM"/>
    </source>
</evidence>